<keyword evidence="3 5" id="KW-1133">Transmembrane helix</keyword>
<feature type="transmembrane region" description="Helical" evidence="5">
    <location>
        <begin position="185"/>
        <end position="206"/>
    </location>
</feature>
<reference evidence="6 7" key="1">
    <citation type="submission" date="2017-05" db="EMBL/GenBank/DDBJ databases">
        <title>Genome Analysis of Maritalea myrionectae HL2708#5.</title>
        <authorList>
            <consortium name="Cotde Inc.-PKNU"/>
            <person name="Jang D."/>
            <person name="Oh H.-M."/>
        </authorList>
    </citation>
    <scope>NUCLEOTIDE SEQUENCE [LARGE SCALE GENOMIC DNA]</scope>
    <source>
        <strain evidence="6 7">HL2708#5</strain>
    </source>
</reference>
<comment type="subcellular location">
    <subcellularLocation>
        <location evidence="1">Endomembrane system</location>
        <topology evidence="1">Multi-pass membrane protein</topology>
    </subcellularLocation>
</comment>
<dbReference type="GO" id="GO:0005384">
    <property type="term" value="F:manganese ion transmembrane transporter activity"/>
    <property type="evidence" value="ECO:0007669"/>
    <property type="project" value="InterPro"/>
</dbReference>
<gene>
    <name evidence="6" type="ORF">MXMO3_02529</name>
</gene>
<evidence type="ECO:0000256" key="5">
    <source>
        <dbReference type="SAM" id="Phobius"/>
    </source>
</evidence>
<keyword evidence="4 5" id="KW-0472">Membrane</keyword>
<dbReference type="KEGG" id="mmyr:MXMO3_02529"/>
<dbReference type="STRING" id="1122213.GCA_000423365_00166"/>
<keyword evidence="2 5" id="KW-0812">Transmembrane</keyword>
<dbReference type="EMBL" id="CP021330">
    <property type="protein sequence ID" value="AVX05041.1"/>
    <property type="molecule type" value="Genomic_DNA"/>
</dbReference>
<dbReference type="GO" id="GO:0030026">
    <property type="term" value="P:intracellular manganese ion homeostasis"/>
    <property type="evidence" value="ECO:0007669"/>
    <property type="project" value="InterPro"/>
</dbReference>
<proteinExistence type="predicted"/>
<evidence type="ECO:0000313" key="6">
    <source>
        <dbReference type="EMBL" id="AVX05041.1"/>
    </source>
</evidence>
<dbReference type="Pfam" id="PF01988">
    <property type="entry name" value="VIT1"/>
    <property type="match status" value="1"/>
</dbReference>
<feature type="transmembrane region" description="Helical" evidence="5">
    <location>
        <begin position="158"/>
        <end position="179"/>
    </location>
</feature>
<dbReference type="PANTHER" id="PTHR31851">
    <property type="entry name" value="FE(2+)/MN(2+) TRANSPORTER PCL1"/>
    <property type="match status" value="1"/>
</dbReference>
<protein>
    <submittedName>
        <fullName evidence="6">Vacuolar iron transporter 1.1</fullName>
    </submittedName>
</protein>
<evidence type="ECO:0000256" key="2">
    <source>
        <dbReference type="ARBA" id="ARBA00022692"/>
    </source>
</evidence>
<dbReference type="RefSeq" id="WP_036220716.1">
    <property type="nucleotide sequence ID" value="NZ_CP021330.1"/>
</dbReference>
<evidence type="ECO:0000256" key="1">
    <source>
        <dbReference type="ARBA" id="ARBA00004127"/>
    </source>
</evidence>
<dbReference type="InterPro" id="IPR008217">
    <property type="entry name" value="Ccc1_fam"/>
</dbReference>
<sequence length="242" mass="26152">MRDLNHSHKFTDIHSRLSVGPKISYLRDWIYGGIDGAVTTFAIVAGVVGAELSAGVVVVLGIANLLADGFSMAASNYSGTKAEIDDYNRVLEVEKRHIRQHPEGEREEVRQIFANKGYSGEELEEIVNLITTHEDMWLETMMAEEYGLSNVQRSPIRAALATFWAFLLCGAVPLVPYFLGLPAGAIVAATMTGVVFLAIGAVKSLWSTWSWWTSALETFAIGMSAAGLAYLVGAALRGLVGA</sequence>
<accession>A0A2R4MG68</accession>
<evidence type="ECO:0000256" key="3">
    <source>
        <dbReference type="ARBA" id="ARBA00022989"/>
    </source>
</evidence>
<dbReference type="Proteomes" id="UP000258927">
    <property type="component" value="Chromosome"/>
</dbReference>
<dbReference type="AlphaFoldDB" id="A0A2R4MG68"/>
<dbReference type="GO" id="GO:0012505">
    <property type="term" value="C:endomembrane system"/>
    <property type="evidence" value="ECO:0007669"/>
    <property type="project" value="UniProtKB-SubCell"/>
</dbReference>
<feature type="transmembrane region" description="Helical" evidence="5">
    <location>
        <begin position="41"/>
        <end position="67"/>
    </location>
</feature>
<evidence type="ECO:0000313" key="7">
    <source>
        <dbReference type="Proteomes" id="UP000258927"/>
    </source>
</evidence>
<organism evidence="6 7">
    <name type="scientific">Maritalea myrionectae</name>
    <dbReference type="NCBI Taxonomy" id="454601"/>
    <lineage>
        <taxon>Bacteria</taxon>
        <taxon>Pseudomonadati</taxon>
        <taxon>Pseudomonadota</taxon>
        <taxon>Alphaproteobacteria</taxon>
        <taxon>Hyphomicrobiales</taxon>
        <taxon>Devosiaceae</taxon>
        <taxon>Maritalea</taxon>
    </lineage>
</organism>
<keyword evidence="7" id="KW-1185">Reference proteome</keyword>
<feature type="transmembrane region" description="Helical" evidence="5">
    <location>
        <begin position="218"/>
        <end position="240"/>
    </location>
</feature>
<evidence type="ECO:0000256" key="4">
    <source>
        <dbReference type="ARBA" id="ARBA00023136"/>
    </source>
</evidence>
<name>A0A2R4MG68_9HYPH</name>